<dbReference type="NCBIfam" id="NF003163">
    <property type="entry name" value="PRK04143.1"/>
    <property type="match status" value="1"/>
</dbReference>
<dbReference type="EMBL" id="JANPWE010000008">
    <property type="protein sequence ID" value="MCR6546538.1"/>
    <property type="molecule type" value="Genomic_DNA"/>
</dbReference>
<keyword evidence="3" id="KW-1185">Reference proteome</keyword>
<dbReference type="GO" id="GO:0016787">
    <property type="term" value="F:hydrolase activity"/>
    <property type="evidence" value="ECO:0007669"/>
    <property type="project" value="UniProtKB-KW"/>
</dbReference>
<comment type="caution">
    <text evidence="2">The sequence shown here is derived from an EMBL/GenBank/DDBJ whole genome shotgun (WGS) entry which is preliminary data.</text>
</comment>
<dbReference type="InterPro" id="IPR002589">
    <property type="entry name" value="Macro_dom"/>
</dbReference>
<dbReference type="SUPFAM" id="SSF52949">
    <property type="entry name" value="Macro domain-like"/>
    <property type="match status" value="1"/>
</dbReference>
<dbReference type="RefSeq" id="WP_257913900.1">
    <property type="nucleotide sequence ID" value="NZ_JANPWE010000008.1"/>
</dbReference>
<dbReference type="Pfam" id="PF01661">
    <property type="entry name" value="Macro"/>
    <property type="match status" value="1"/>
</dbReference>
<dbReference type="SMART" id="SM00506">
    <property type="entry name" value="A1pp"/>
    <property type="match status" value="1"/>
</dbReference>
<accession>A0ABT1Y6M1</accession>
<name>A0ABT1Y6M1_9FIRM</name>
<dbReference type="Gene3D" id="3.40.220.10">
    <property type="entry name" value="Leucine Aminopeptidase, subunit E, domain 1"/>
    <property type="match status" value="1"/>
</dbReference>
<dbReference type="PANTHER" id="PTHR11106:SF27">
    <property type="entry name" value="MACRO DOMAIN-CONTAINING PROTEIN"/>
    <property type="match status" value="1"/>
</dbReference>
<dbReference type="InterPro" id="IPR043472">
    <property type="entry name" value="Macro_dom-like"/>
</dbReference>
<protein>
    <submittedName>
        <fullName evidence="2">Protein-ADP-ribose hydrolase</fullName>
    </submittedName>
</protein>
<gene>
    <name evidence="2" type="ORF">NVS47_13630</name>
</gene>
<evidence type="ECO:0000259" key="1">
    <source>
        <dbReference type="PROSITE" id="PS51154"/>
    </source>
</evidence>
<keyword evidence="2" id="KW-0378">Hydrolase</keyword>
<proteinExistence type="predicted"/>
<dbReference type="PANTHER" id="PTHR11106">
    <property type="entry name" value="GANGLIOSIDE INDUCED DIFFERENTIATION ASSOCIATED PROTEIN 2-RELATED"/>
    <property type="match status" value="1"/>
</dbReference>
<organism evidence="2 3">
    <name type="scientific">Dehalobacterium formicoaceticum</name>
    <dbReference type="NCBI Taxonomy" id="51515"/>
    <lineage>
        <taxon>Bacteria</taxon>
        <taxon>Bacillati</taxon>
        <taxon>Bacillota</taxon>
        <taxon>Clostridia</taxon>
        <taxon>Eubacteriales</taxon>
        <taxon>Peptococcaceae</taxon>
        <taxon>Dehalobacterium</taxon>
    </lineage>
</organism>
<reference evidence="2 3" key="1">
    <citation type="submission" date="2022-08" db="EMBL/GenBank/DDBJ databases">
        <title>Proteogenomics of the novel Dehalobacterium formicoaceticum strain EZ94 highlights a key role of methyltransferases during anaerobic dichloromethane degradation.</title>
        <authorList>
            <person name="Wasmund K."/>
        </authorList>
    </citation>
    <scope>NUCLEOTIDE SEQUENCE [LARGE SCALE GENOMIC DNA]</scope>
    <source>
        <strain evidence="2 3">EZ94</strain>
    </source>
</reference>
<sequence length="263" mass="29404">MDQQDRINYMINYLEKERGNETIDLTRPQDQAKEYLRALINIRPPQEISEEFLAIEDSFLAEENQSRDRITLADLTPIRANQYLWQGDITQLQLDAIVNAANSQLLGCFVPNHSCIDNIIHTRAGVKMRLYMNDLMVKQGHDEGVGLAKISPGYQLPAKYVIHTVGPAIPPGQAPGTQAQEALRSSYISSLKLAQEHGLTNIAFPCISTGVFNFPQELAALIAMAAVTDFQGVQRTLGQTPIQVVLNVFTDRDFMIYRDILSS</sequence>
<evidence type="ECO:0000313" key="3">
    <source>
        <dbReference type="Proteomes" id="UP001524944"/>
    </source>
</evidence>
<dbReference type="PROSITE" id="PS51154">
    <property type="entry name" value="MACRO"/>
    <property type="match status" value="1"/>
</dbReference>
<dbReference type="Proteomes" id="UP001524944">
    <property type="component" value="Unassembled WGS sequence"/>
</dbReference>
<dbReference type="CDD" id="cd02908">
    <property type="entry name" value="Macro_OAADPr_deacetylase"/>
    <property type="match status" value="1"/>
</dbReference>
<evidence type="ECO:0000313" key="2">
    <source>
        <dbReference type="EMBL" id="MCR6546538.1"/>
    </source>
</evidence>
<feature type="domain" description="Macro" evidence="1">
    <location>
        <begin position="69"/>
        <end position="263"/>
    </location>
</feature>